<dbReference type="InterPro" id="IPR008628">
    <property type="entry name" value="GPP34-like"/>
</dbReference>
<comment type="caution">
    <text evidence="5">The sequence shown here is derived from an EMBL/GenBank/DDBJ whole genome shotgun (WGS) entry which is preliminary data.</text>
</comment>
<dbReference type="Pfam" id="PF05719">
    <property type="entry name" value="GPP34"/>
    <property type="match status" value="1"/>
</dbReference>
<dbReference type="Gene3D" id="1.10.3630.10">
    <property type="entry name" value="yeast vps74-n-term truncation variant domain like"/>
    <property type="match status" value="1"/>
</dbReference>
<organism evidence="5 6">
    <name type="scientific">Streptomyces viridiviolaceus</name>
    <dbReference type="NCBI Taxonomy" id="68282"/>
    <lineage>
        <taxon>Bacteria</taxon>
        <taxon>Bacillati</taxon>
        <taxon>Actinomycetota</taxon>
        <taxon>Actinomycetes</taxon>
        <taxon>Kitasatosporales</taxon>
        <taxon>Streptomycetaceae</taxon>
        <taxon>Streptomyces</taxon>
    </lineage>
</organism>
<evidence type="ECO:0000313" key="6">
    <source>
        <dbReference type="Proteomes" id="UP001596409"/>
    </source>
</evidence>
<keyword evidence="4" id="KW-0472">Membrane</keyword>
<evidence type="ECO:0000256" key="4">
    <source>
        <dbReference type="ARBA" id="ARBA00023136"/>
    </source>
</evidence>
<evidence type="ECO:0000313" key="5">
    <source>
        <dbReference type="EMBL" id="MFC7011703.1"/>
    </source>
</evidence>
<name>A0ABW2DYB9_9ACTN</name>
<keyword evidence="6" id="KW-1185">Reference proteome</keyword>
<gene>
    <name evidence="5" type="ORF">ACFQMH_08300</name>
</gene>
<dbReference type="EMBL" id="JBHSYM010000020">
    <property type="protein sequence ID" value="MFC7011703.1"/>
    <property type="molecule type" value="Genomic_DNA"/>
</dbReference>
<evidence type="ECO:0000256" key="1">
    <source>
        <dbReference type="ARBA" id="ARBA00004255"/>
    </source>
</evidence>
<evidence type="ECO:0000256" key="3">
    <source>
        <dbReference type="ARBA" id="ARBA00023121"/>
    </source>
</evidence>
<keyword evidence="2" id="KW-0333">Golgi apparatus</keyword>
<evidence type="ECO:0000256" key="2">
    <source>
        <dbReference type="ARBA" id="ARBA00023034"/>
    </source>
</evidence>
<keyword evidence="3" id="KW-0446">Lipid-binding</keyword>
<comment type="subcellular location">
    <subcellularLocation>
        <location evidence="1">Golgi apparatus membrane</location>
        <topology evidence="1">Peripheral membrane protein</topology>
        <orientation evidence="1">Cytoplasmic side</orientation>
    </subcellularLocation>
</comment>
<dbReference type="InterPro" id="IPR038261">
    <property type="entry name" value="GPP34-like_sf"/>
</dbReference>
<reference evidence="6" key="1">
    <citation type="journal article" date="2019" name="Int. J. Syst. Evol. Microbiol.">
        <title>The Global Catalogue of Microorganisms (GCM) 10K type strain sequencing project: providing services to taxonomists for standard genome sequencing and annotation.</title>
        <authorList>
            <consortium name="The Broad Institute Genomics Platform"/>
            <consortium name="The Broad Institute Genome Sequencing Center for Infectious Disease"/>
            <person name="Wu L."/>
            <person name="Ma J."/>
        </authorList>
    </citation>
    <scope>NUCLEOTIDE SEQUENCE [LARGE SCALE GENOMIC DNA]</scope>
    <source>
        <strain evidence="6">JCM 4855</strain>
    </source>
</reference>
<dbReference type="RefSeq" id="WP_189880979.1">
    <property type="nucleotide sequence ID" value="NZ_BMWA01000067.1"/>
</dbReference>
<dbReference type="Proteomes" id="UP001596409">
    <property type="component" value="Unassembled WGS sequence"/>
</dbReference>
<accession>A0ABW2DYB9</accession>
<protein>
    <submittedName>
        <fullName evidence="5">GPP34 family phosphoprotein</fullName>
    </submittedName>
</protein>
<sequence length="202" mass="21388">MTTARNLLLVVLDEDRGRAVSSGDLSLALAGAELVDLLGAGALALRADRIVPGAGVAAPADRLLAQAYASLKRQAPYEPVGDWLWRRGDALAAAYVAALEEEGSLTRRRRRGRPFAAGEPVPADSPARRRAAELWSRADPVLVSLAEGVGVHNDQAAGPVEAADDSVTLVLAAVGDALLELEGERQRRTIEQAAFDNVWRVP</sequence>
<proteinExistence type="predicted"/>